<dbReference type="AlphaFoldDB" id="A0A1M6KLT0"/>
<dbReference type="SUPFAM" id="SSF109604">
    <property type="entry name" value="HD-domain/PDEase-like"/>
    <property type="match status" value="1"/>
</dbReference>
<protein>
    <submittedName>
        <fullName evidence="2">HD-GYP domain, c-di-GMP phosphodiesterase class II (Or its inactivated variant)</fullName>
    </submittedName>
</protein>
<accession>A0A1M6KLT0</accession>
<gene>
    <name evidence="2" type="ORF">SAMN02745227_00169</name>
</gene>
<dbReference type="SMART" id="SM00471">
    <property type="entry name" value="HDc"/>
    <property type="match status" value="1"/>
</dbReference>
<name>A0A1M6KLT0_9FIRM</name>
<dbReference type="PANTHER" id="PTHR43155">
    <property type="entry name" value="CYCLIC DI-GMP PHOSPHODIESTERASE PA4108-RELATED"/>
    <property type="match status" value="1"/>
</dbReference>
<dbReference type="CDD" id="cd00077">
    <property type="entry name" value="HDc"/>
    <property type="match status" value="1"/>
</dbReference>
<organism evidence="2 3">
    <name type="scientific">Anaerobranca californiensis DSM 14826</name>
    <dbReference type="NCBI Taxonomy" id="1120989"/>
    <lineage>
        <taxon>Bacteria</taxon>
        <taxon>Bacillati</taxon>
        <taxon>Bacillota</taxon>
        <taxon>Clostridia</taxon>
        <taxon>Eubacteriales</taxon>
        <taxon>Proteinivoracaceae</taxon>
        <taxon>Anaerobranca</taxon>
    </lineage>
</organism>
<dbReference type="InterPro" id="IPR003607">
    <property type="entry name" value="HD/PDEase_dom"/>
</dbReference>
<dbReference type="RefSeq" id="WP_072905416.1">
    <property type="nucleotide sequence ID" value="NZ_FRAI01000005.1"/>
</dbReference>
<dbReference type="Pfam" id="PF13487">
    <property type="entry name" value="HD_5"/>
    <property type="match status" value="1"/>
</dbReference>
<feature type="domain" description="HD-GYP" evidence="1">
    <location>
        <begin position="113"/>
        <end position="309"/>
    </location>
</feature>
<evidence type="ECO:0000259" key="1">
    <source>
        <dbReference type="PROSITE" id="PS51832"/>
    </source>
</evidence>
<dbReference type="InterPro" id="IPR037522">
    <property type="entry name" value="HD_GYP_dom"/>
</dbReference>
<dbReference type="PROSITE" id="PS51832">
    <property type="entry name" value="HD_GYP"/>
    <property type="match status" value="1"/>
</dbReference>
<dbReference type="STRING" id="1120989.SAMN02745227_00169"/>
<dbReference type="EMBL" id="FRAI01000005">
    <property type="protein sequence ID" value="SHJ59881.1"/>
    <property type="molecule type" value="Genomic_DNA"/>
</dbReference>
<dbReference type="Proteomes" id="UP000243547">
    <property type="component" value="Unassembled WGS sequence"/>
</dbReference>
<keyword evidence="3" id="KW-1185">Reference proteome</keyword>
<proteinExistence type="predicted"/>
<dbReference type="OrthoDB" id="9804747at2"/>
<reference evidence="3" key="1">
    <citation type="submission" date="2016-11" db="EMBL/GenBank/DDBJ databases">
        <authorList>
            <person name="Varghese N."/>
            <person name="Submissions S."/>
        </authorList>
    </citation>
    <scope>NUCLEOTIDE SEQUENCE [LARGE SCALE GENOMIC DNA]</scope>
    <source>
        <strain evidence="3">DSM 14826</strain>
    </source>
</reference>
<dbReference type="Gene3D" id="1.10.3210.10">
    <property type="entry name" value="Hypothetical protein af1432"/>
    <property type="match status" value="1"/>
</dbReference>
<dbReference type="PANTHER" id="PTHR43155:SF2">
    <property type="entry name" value="CYCLIC DI-GMP PHOSPHODIESTERASE PA4108"/>
    <property type="match status" value="1"/>
</dbReference>
<sequence length="355" mass="39930">MRRVAVNLLKEGDILANSVKSSSGSILLAKGTRITENIKNKLPHLGIAFVYIEDKNLPYLSIHEIISEDNLNEAIKTVKKGSLKNIIIDGVQRHTRENLSLDRLNFIVNNIIDELMENNLILASFAELKLLDNYTYQHSINVCIYSLIIGHTLKFTRTQLFQLGLGALLHDIGKTKIPISIINKPGILSQDEFEKVTAHTILGFEIMKTAGKLPLLSAHVALQHHERLKSSGYPRKLKGDAIHPFGYIVGIADMFDALTAEKPYRPRFSIKDTIEILQSSSGNLFPQEYIEKFLQTIIIYPLGYKVKLNSGEVGVVIGQGQNPLTPIIKVLERDSYQILDLGEYPELFIEEVIYE</sequence>
<evidence type="ECO:0000313" key="2">
    <source>
        <dbReference type="EMBL" id="SHJ59881.1"/>
    </source>
</evidence>
<evidence type="ECO:0000313" key="3">
    <source>
        <dbReference type="Proteomes" id="UP000243547"/>
    </source>
</evidence>